<dbReference type="PANTHER" id="PTHR24056">
    <property type="entry name" value="CELL DIVISION PROTEIN KINASE"/>
    <property type="match status" value="1"/>
</dbReference>
<dbReference type="Proteomes" id="UP001152797">
    <property type="component" value="Unassembled WGS sequence"/>
</dbReference>
<dbReference type="InterPro" id="IPR000719">
    <property type="entry name" value="Prot_kinase_dom"/>
</dbReference>
<dbReference type="GO" id="GO:0000082">
    <property type="term" value="P:G1/S transition of mitotic cell cycle"/>
    <property type="evidence" value="ECO:0007669"/>
    <property type="project" value="TreeGrafter"/>
</dbReference>
<comment type="caution">
    <text evidence="13">The sequence shown here is derived from an EMBL/GenBank/DDBJ whole genome shotgun (WGS) entry which is preliminary data.</text>
</comment>
<evidence type="ECO:0000313" key="15">
    <source>
        <dbReference type="EMBL" id="CAL4800286.1"/>
    </source>
</evidence>
<keyword evidence="6 15" id="KW-0418">Kinase</keyword>
<sequence>MCSCTGPGRLCVEVPPQHTVWLPSWTAHRGSFEARSEIQASGTFGCVTYAIQSDSGKAVALKSQIFEGNDYRRINVEISSLRRLSHKNVVSLLAGYCDASVPQKPSLSRVILCFDRALCTLHDFAAYSLNGALRLRLFEDMLCGLQHCQDRCILHRDVKPANVLVFVESSGTFHAKLADFGSSSCVALSDTSGCVRCQYLPSSVVTTYMVAAPEVLLDRTYYFASDVWSAAITWHYLRFRSFPFLLPRQPSPLVHDAAACRSHEITCGKALELLFQQHQELPFLDKQLLKWNVPSRPRAVDCLHILHSLPVPHQQAVTETTPGADTLAVHAQVSEPNVGLPVADANDECAEPVDMDFMSEHMGSPNPCASSCLDGLFDMPEMLQDFCANHRAL</sequence>
<organism evidence="13">
    <name type="scientific">Cladocopium goreaui</name>
    <dbReference type="NCBI Taxonomy" id="2562237"/>
    <lineage>
        <taxon>Eukaryota</taxon>
        <taxon>Sar</taxon>
        <taxon>Alveolata</taxon>
        <taxon>Dinophyceae</taxon>
        <taxon>Suessiales</taxon>
        <taxon>Symbiodiniaceae</taxon>
        <taxon>Cladocopium</taxon>
    </lineage>
</organism>
<dbReference type="GO" id="GO:0007165">
    <property type="term" value="P:signal transduction"/>
    <property type="evidence" value="ECO:0007669"/>
    <property type="project" value="TreeGrafter"/>
</dbReference>
<evidence type="ECO:0000256" key="5">
    <source>
        <dbReference type="ARBA" id="ARBA00022741"/>
    </source>
</evidence>
<evidence type="ECO:0000256" key="4">
    <source>
        <dbReference type="ARBA" id="ARBA00022679"/>
    </source>
</evidence>
<evidence type="ECO:0000256" key="10">
    <source>
        <dbReference type="ARBA" id="ARBA00041902"/>
    </source>
</evidence>
<evidence type="ECO:0000256" key="8">
    <source>
        <dbReference type="ARBA" id="ARBA00038543"/>
    </source>
</evidence>
<dbReference type="PANTHER" id="PTHR24056:SF254">
    <property type="entry name" value="CYCLIN-DEPENDENT KINASE 2"/>
    <property type="match status" value="1"/>
</dbReference>
<dbReference type="GO" id="GO:0000307">
    <property type="term" value="C:cyclin-dependent protein kinase holoenzyme complex"/>
    <property type="evidence" value="ECO:0007669"/>
    <property type="project" value="TreeGrafter"/>
</dbReference>
<evidence type="ECO:0000256" key="6">
    <source>
        <dbReference type="ARBA" id="ARBA00022777"/>
    </source>
</evidence>
<evidence type="ECO:0000313" key="14">
    <source>
        <dbReference type="EMBL" id="CAL1166349.1"/>
    </source>
</evidence>
<keyword evidence="5" id="KW-0547">Nucleotide-binding</keyword>
<comment type="subunit">
    <text evidence="8">May form a complex composed of at least the catalytic subunit CRK2 and a cyclin.</text>
</comment>
<dbReference type="Gene3D" id="3.30.200.20">
    <property type="entry name" value="Phosphorylase Kinase, domain 1"/>
    <property type="match status" value="1"/>
</dbReference>
<comment type="similarity">
    <text evidence="1">Belongs to the protein kinase superfamily. CMGC Ser/Thr protein kinase family. CDC2/CDKX subfamily.</text>
</comment>
<dbReference type="GO" id="GO:0005524">
    <property type="term" value="F:ATP binding"/>
    <property type="evidence" value="ECO:0007669"/>
    <property type="project" value="UniProtKB-KW"/>
</dbReference>
<protein>
    <recommendedName>
        <fullName evidence="9">Cyclin-dependent kinase 2 homolog</fullName>
        <ecNumber evidence="2">2.7.11.22</ecNumber>
    </recommendedName>
    <alternativeName>
        <fullName evidence="10">Cell division control protein 2 homolog</fullName>
    </alternativeName>
    <alternativeName>
        <fullName evidence="11">cdc2-related kinase 2</fullName>
    </alternativeName>
</protein>
<keyword evidence="4" id="KW-0808">Transferase</keyword>
<evidence type="ECO:0000259" key="12">
    <source>
        <dbReference type="PROSITE" id="PS50011"/>
    </source>
</evidence>
<accession>A0A9P1GJU4</accession>
<dbReference type="EMBL" id="CAMXCT030005668">
    <property type="protein sequence ID" value="CAL4800286.1"/>
    <property type="molecule type" value="Genomic_DNA"/>
</dbReference>
<evidence type="ECO:0000256" key="3">
    <source>
        <dbReference type="ARBA" id="ARBA00022527"/>
    </source>
</evidence>
<dbReference type="GO" id="GO:0030332">
    <property type="term" value="F:cyclin binding"/>
    <property type="evidence" value="ECO:0007669"/>
    <property type="project" value="TreeGrafter"/>
</dbReference>
<dbReference type="EMBL" id="CAMXCT010005668">
    <property type="protein sequence ID" value="CAI4012974.1"/>
    <property type="molecule type" value="Genomic_DNA"/>
</dbReference>
<evidence type="ECO:0000256" key="9">
    <source>
        <dbReference type="ARBA" id="ARBA00039612"/>
    </source>
</evidence>
<evidence type="ECO:0000256" key="1">
    <source>
        <dbReference type="ARBA" id="ARBA00006485"/>
    </source>
</evidence>
<evidence type="ECO:0000256" key="7">
    <source>
        <dbReference type="ARBA" id="ARBA00022840"/>
    </source>
</evidence>
<dbReference type="GO" id="GO:0010389">
    <property type="term" value="P:regulation of G2/M transition of mitotic cell cycle"/>
    <property type="evidence" value="ECO:0007669"/>
    <property type="project" value="TreeGrafter"/>
</dbReference>
<dbReference type="GO" id="GO:0004693">
    <property type="term" value="F:cyclin-dependent protein serine/threonine kinase activity"/>
    <property type="evidence" value="ECO:0007669"/>
    <property type="project" value="UniProtKB-EC"/>
</dbReference>
<dbReference type="GO" id="GO:0005737">
    <property type="term" value="C:cytoplasm"/>
    <property type="evidence" value="ECO:0007669"/>
    <property type="project" value="TreeGrafter"/>
</dbReference>
<keyword evidence="16" id="KW-1185">Reference proteome</keyword>
<dbReference type="Pfam" id="PF00069">
    <property type="entry name" value="Pkinase"/>
    <property type="match status" value="1"/>
</dbReference>
<gene>
    <name evidence="13" type="ORF">C1SCF055_LOCUS37991</name>
</gene>
<dbReference type="InterPro" id="IPR050108">
    <property type="entry name" value="CDK"/>
</dbReference>
<dbReference type="EC" id="2.7.11.22" evidence="2"/>
<dbReference type="SMART" id="SM00220">
    <property type="entry name" value="S_TKc"/>
    <property type="match status" value="1"/>
</dbReference>
<keyword evidence="3" id="KW-0723">Serine/threonine-protein kinase</keyword>
<evidence type="ECO:0000256" key="11">
    <source>
        <dbReference type="ARBA" id="ARBA00042858"/>
    </source>
</evidence>
<dbReference type="PROSITE" id="PS50011">
    <property type="entry name" value="PROTEIN_KINASE_DOM"/>
    <property type="match status" value="1"/>
</dbReference>
<reference evidence="14" key="2">
    <citation type="submission" date="2024-04" db="EMBL/GenBank/DDBJ databases">
        <authorList>
            <person name="Chen Y."/>
            <person name="Shah S."/>
            <person name="Dougan E. K."/>
            <person name="Thang M."/>
            <person name="Chan C."/>
        </authorList>
    </citation>
    <scope>NUCLEOTIDE SEQUENCE [LARGE SCALE GENOMIC DNA]</scope>
</reference>
<dbReference type="InterPro" id="IPR011009">
    <property type="entry name" value="Kinase-like_dom_sf"/>
</dbReference>
<evidence type="ECO:0000313" key="16">
    <source>
        <dbReference type="Proteomes" id="UP001152797"/>
    </source>
</evidence>
<evidence type="ECO:0000256" key="2">
    <source>
        <dbReference type="ARBA" id="ARBA00012425"/>
    </source>
</evidence>
<feature type="domain" description="Protein kinase" evidence="12">
    <location>
        <begin position="33"/>
        <end position="310"/>
    </location>
</feature>
<dbReference type="Gene3D" id="1.10.510.10">
    <property type="entry name" value="Transferase(Phosphotransferase) domain 1"/>
    <property type="match status" value="1"/>
</dbReference>
<dbReference type="GO" id="GO:0005634">
    <property type="term" value="C:nucleus"/>
    <property type="evidence" value="ECO:0007669"/>
    <property type="project" value="TreeGrafter"/>
</dbReference>
<dbReference type="GO" id="GO:0010468">
    <property type="term" value="P:regulation of gene expression"/>
    <property type="evidence" value="ECO:0007669"/>
    <property type="project" value="TreeGrafter"/>
</dbReference>
<dbReference type="EMBL" id="CAMXCT020005668">
    <property type="protein sequence ID" value="CAL1166349.1"/>
    <property type="molecule type" value="Genomic_DNA"/>
</dbReference>
<dbReference type="OrthoDB" id="541276at2759"/>
<name>A0A9P1GJU4_9DINO</name>
<dbReference type="SUPFAM" id="SSF56112">
    <property type="entry name" value="Protein kinase-like (PK-like)"/>
    <property type="match status" value="1"/>
</dbReference>
<reference evidence="13" key="1">
    <citation type="submission" date="2022-10" db="EMBL/GenBank/DDBJ databases">
        <authorList>
            <person name="Chen Y."/>
            <person name="Dougan E. K."/>
            <person name="Chan C."/>
            <person name="Rhodes N."/>
            <person name="Thang M."/>
        </authorList>
    </citation>
    <scope>NUCLEOTIDE SEQUENCE</scope>
</reference>
<dbReference type="AlphaFoldDB" id="A0A9P1GJU4"/>
<dbReference type="InterPro" id="IPR008271">
    <property type="entry name" value="Ser/Thr_kinase_AS"/>
</dbReference>
<proteinExistence type="inferred from homology"/>
<keyword evidence="7" id="KW-0067">ATP-binding</keyword>
<dbReference type="PROSITE" id="PS00108">
    <property type="entry name" value="PROTEIN_KINASE_ST"/>
    <property type="match status" value="1"/>
</dbReference>
<dbReference type="CDD" id="cd00180">
    <property type="entry name" value="PKc"/>
    <property type="match status" value="1"/>
</dbReference>
<evidence type="ECO:0000313" key="13">
    <source>
        <dbReference type="EMBL" id="CAI4012974.1"/>
    </source>
</evidence>